<gene>
    <name evidence="2" type="ORF">UFOPK2086_00505</name>
</gene>
<dbReference type="GO" id="GO:0046872">
    <property type="term" value="F:metal ion binding"/>
    <property type="evidence" value="ECO:0007669"/>
    <property type="project" value="InterPro"/>
</dbReference>
<proteinExistence type="predicted"/>
<accession>A0A6J6J998</accession>
<evidence type="ECO:0000313" key="2">
    <source>
        <dbReference type="EMBL" id="CAB4633707.1"/>
    </source>
</evidence>
<dbReference type="AlphaFoldDB" id="A0A6J6J998"/>
<feature type="domain" description="Mycothiol-dependent maleylpyruvate isomerase metal-binding" evidence="1">
    <location>
        <begin position="19"/>
        <end position="137"/>
    </location>
</feature>
<dbReference type="InterPro" id="IPR024344">
    <property type="entry name" value="MDMPI_metal-binding"/>
</dbReference>
<dbReference type="Gene3D" id="1.20.120.450">
    <property type="entry name" value="dinb family like domain"/>
    <property type="match status" value="1"/>
</dbReference>
<evidence type="ECO:0000259" key="1">
    <source>
        <dbReference type="Pfam" id="PF11716"/>
    </source>
</evidence>
<protein>
    <submittedName>
        <fullName evidence="2">Unannotated protein</fullName>
    </submittedName>
</protein>
<dbReference type="InterPro" id="IPR017520">
    <property type="entry name" value="CHP03086"/>
</dbReference>
<name>A0A6J6J998_9ZZZZ</name>
<dbReference type="SUPFAM" id="SSF109854">
    <property type="entry name" value="DinB/YfiT-like putative metalloenzymes"/>
    <property type="match status" value="1"/>
</dbReference>
<dbReference type="NCBIfam" id="TIGR03086">
    <property type="entry name" value="TIGR03086 family metal-binding protein"/>
    <property type="match status" value="1"/>
</dbReference>
<dbReference type="Pfam" id="PF11716">
    <property type="entry name" value="MDMPI_N"/>
    <property type="match status" value="1"/>
</dbReference>
<dbReference type="InterPro" id="IPR017517">
    <property type="entry name" value="Maleyloyr_isom"/>
</dbReference>
<reference evidence="2" key="1">
    <citation type="submission" date="2020-05" db="EMBL/GenBank/DDBJ databases">
        <authorList>
            <person name="Chiriac C."/>
            <person name="Salcher M."/>
            <person name="Ghai R."/>
            <person name="Kavagutti S V."/>
        </authorList>
    </citation>
    <scope>NUCLEOTIDE SEQUENCE</scope>
</reference>
<dbReference type="NCBIfam" id="TIGR03083">
    <property type="entry name" value="maleylpyruvate isomerase family mycothiol-dependent enzyme"/>
    <property type="match status" value="1"/>
</dbReference>
<organism evidence="2">
    <name type="scientific">freshwater metagenome</name>
    <dbReference type="NCBI Taxonomy" id="449393"/>
    <lineage>
        <taxon>unclassified sequences</taxon>
        <taxon>metagenomes</taxon>
        <taxon>ecological metagenomes</taxon>
    </lineage>
</organism>
<sequence length="197" mass="21388">MQGQLGYFLSMSIALLQSAINNFSEELEKTSDADWAKATKCDGWDVTALLCHIVGGAVSCNMALRGAKRDELSPFFHNYEFSADPRADYAAAVADHVKAFEAIADPSTVVEHPMMDMPVGQLMMFRICDFALHAWDLGVGMGREVVLDPAVVEFAWNSLSPMAPMIGNLGMFGEGPSGNVPESADLQARLIDLTGRR</sequence>
<dbReference type="InterPro" id="IPR034660">
    <property type="entry name" value="DinB/YfiT-like"/>
</dbReference>
<dbReference type="EMBL" id="CAEZVQ010000046">
    <property type="protein sequence ID" value="CAB4633707.1"/>
    <property type="molecule type" value="Genomic_DNA"/>
</dbReference>